<evidence type="ECO:0000313" key="5">
    <source>
        <dbReference type="EMBL" id="SNR66370.1"/>
    </source>
</evidence>
<dbReference type="EMBL" id="FZNQ01000031">
    <property type="protein sequence ID" value="SNR66370.1"/>
    <property type="molecule type" value="Genomic_DNA"/>
</dbReference>
<dbReference type="Gene3D" id="3.40.50.300">
    <property type="entry name" value="P-loop containing nucleotide triphosphate hydrolases"/>
    <property type="match status" value="2"/>
</dbReference>
<evidence type="ECO:0000313" key="6">
    <source>
        <dbReference type="Proteomes" id="UP000198397"/>
    </source>
</evidence>
<name>A0A238Y5S2_HALVU</name>
<comment type="similarity">
    <text evidence="2">Belongs to the Sph1/Sph2 family.</text>
</comment>
<dbReference type="InterPro" id="IPR027417">
    <property type="entry name" value="P-loop_NTPase"/>
</dbReference>
<evidence type="ECO:0000256" key="3">
    <source>
        <dbReference type="SAM" id="Coils"/>
    </source>
</evidence>
<dbReference type="PANTHER" id="PTHR32114">
    <property type="entry name" value="ABC TRANSPORTER ABCH.3"/>
    <property type="match status" value="1"/>
</dbReference>
<protein>
    <recommendedName>
        <fullName evidence="7">AAA domain-containing protein</fullName>
    </recommendedName>
</protein>
<evidence type="ECO:0000256" key="1">
    <source>
        <dbReference type="ARBA" id="ARBA00023054"/>
    </source>
</evidence>
<proteinExistence type="inferred from homology"/>
<evidence type="ECO:0008006" key="7">
    <source>
        <dbReference type="Google" id="ProtNLM"/>
    </source>
</evidence>
<evidence type="ECO:0000256" key="2">
    <source>
        <dbReference type="ARBA" id="ARBA00049666"/>
    </source>
</evidence>
<dbReference type="Proteomes" id="UP000198397">
    <property type="component" value="Unassembled WGS sequence"/>
</dbReference>
<sequence>MSKNQLSNAAAHVTVRNIGGIDDAEVTIPQGVSILEGRNATNRTSFLQALMAGVGSERSSLKGDAEEGSVTLELGDETYTRTLTRRNGAVEFGGDPYLDQSTLADLFAFLLENNEARRAVARGDDLREIIMRPIDTDRIEADIESCRRKRDRLETEIEQLEKLESELPKLEADRREKREELETARAELDAVQKQLDELDTGVDESRTRKQELEDAFERVRKARSELESLEFDLETERSTRTQLEAEREEVQTTLAEIDDPGENPDRLAGKLDELRRHKRSLDDTVNQLGSVIDFNDQLLEGDGLDISDAVGSSGETRDPTASLTAGQETICWTCGADAEIEQIESTLDRLRELRSTKLDERNDIRTEIDDLTDRQAELKQKRRERERAERRISEINAELETTDERLDALESRIEEKQAEIAELEAEAESIDVEGHDEALELHREANGIELRIDRLEDDLEEIDSAIDEREAAIEEREALREEREELSERLTDLRTRVDRIEADAVNSFNSHMETVLDILEYENLERIWIERRETEVREGRRTVTRTRFELHIVRTAADGTAYEDTIDHLSESEREVTGLVFALAGYLVHDVHEAVPFIILDSLEAIDSDRIARVVDYFGDHADFLVAALLPEDAAALPETYSYIESID</sequence>
<dbReference type="NCBIfam" id="NF045487">
    <property type="entry name" value="ASRP"/>
    <property type="match status" value="1"/>
</dbReference>
<accession>A0A238Y5S2</accession>
<dbReference type="PANTHER" id="PTHR32114:SF2">
    <property type="entry name" value="ABC TRANSPORTER ABCH.3"/>
    <property type="match status" value="1"/>
</dbReference>
<keyword evidence="6" id="KW-1185">Reference proteome</keyword>
<organism evidence="5 6">
    <name type="scientific">Halorubrum vacuolatum</name>
    <name type="common">Natronobacterium vacuolatum</name>
    <dbReference type="NCBI Taxonomy" id="63740"/>
    <lineage>
        <taxon>Archaea</taxon>
        <taxon>Methanobacteriati</taxon>
        <taxon>Methanobacteriota</taxon>
        <taxon>Stenosarchaea group</taxon>
        <taxon>Halobacteria</taxon>
        <taxon>Halobacteriales</taxon>
        <taxon>Haloferacaceae</taxon>
        <taxon>Halorubrum</taxon>
    </lineage>
</organism>
<dbReference type="RefSeq" id="WP_089385948.1">
    <property type="nucleotide sequence ID" value="NZ_FZNQ01000031.1"/>
</dbReference>
<feature type="compositionally biased region" description="Basic and acidic residues" evidence="4">
    <location>
        <begin position="234"/>
        <end position="250"/>
    </location>
</feature>
<gene>
    <name evidence="5" type="ORF">SAMN06264855_1313</name>
</gene>
<keyword evidence="1 3" id="KW-0175">Coiled coil</keyword>
<dbReference type="SUPFAM" id="SSF52540">
    <property type="entry name" value="P-loop containing nucleoside triphosphate hydrolases"/>
    <property type="match status" value="1"/>
</dbReference>
<feature type="coiled-coil region" evidence="3">
    <location>
        <begin position="340"/>
        <end position="503"/>
    </location>
</feature>
<feature type="region of interest" description="Disordered" evidence="4">
    <location>
        <begin position="233"/>
        <end position="267"/>
    </location>
</feature>
<evidence type="ECO:0000256" key="4">
    <source>
        <dbReference type="SAM" id="MobiDB-lite"/>
    </source>
</evidence>
<dbReference type="OrthoDB" id="241568at2157"/>
<reference evidence="5 6" key="1">
    <citation type="submission" date="2017-06" db="EMBL/GenBank/DDBJ databases">
        <authorList>
            <person name="Kim H.J."/>
            <person name="Triplett B.A."/>
        </authorList>
    </citation>
    <scope>NUCLEOTIDE SEQUENCE [LARGE SCALE GENOMIC DNA]</scope>
    <source>
        <strain evidence="5 6">DSM 8800</strain>
    </source>
</reference>
<dbReference type="AlphaFoldDB" id="A0A238Y5S2"/>